<evidence type="ECO:0000313" key="1">
    <source>
        <dbReference type="EMBL" id="PZQ16000.1"/>
    </source>
</evidence>
<dbReference type="Proteomes" id="UP000249577">
    <property type="component" value="Unassembled WGS sequence"/>
</dbReference>
<proteinExistence type="predicted"/>
<dbReference type="EMBL" id="QFPN01000004">
    <property type="protein sequence ID" value="PZQ16000.1"/>
    <property type="molecule type" value="Genomic_DNA"/>
</dbReference>
<dbReference type="Gene3D" id="3.50.50.60">
    <property type="entry name" value="FAD/NAD(P)-binding domain"/>
    <property type="match status" value="1"/>
</dbReference>
<sequence length="43" mass="4652">MADDFDAIIIGGGHDGLVCAAYLAWRGLKPLVLERRSFGGRPH</sequence>
<dbReference type="InterPro" id="IPR036188">
    <property type="entry name" value="FAD/NAD-bd_sf"/>
</dbReference>
<dbReference type="SUPFAM" id="SSF51905">
    <property type="entry name" value="FAD/NAD(P)-binding domain"/>
    <property type="match status" value="1"/>
</dbReference>
<dbReference type="PANTHER" id="PTHR10668">
    <property type="entry name" value="PHYTOENE DEHYDROGENASE"/>
    <property type="match status" value="1"/>
</dbReference>
<comment type="caution">
    <text evidence="1">The sequence shown here is derived from an EMBL/GenBank/DDBJ whole genome shotgun (WGS) entry which is preliminary data.</text>
</comment>
<evidence type="ECO:0008006" key="3">
    <source>
        <dbReference type="Google" id="ProtNLM"/>
    </source>
</evidence>
<reference evidence="1 2" key="1">
    <citation type="submission" date="2017-08" db="EMBL/GenBank/DDBJ databases">
        <title>Infants hospitalized years apart are colonized by the same room-sourced microbial strains.</title>
        <authorList>
            <person name="Brooks B."/>
            <person name="Olm M.R."/>
            <person name="Firek B.A."/>
            <person name="Baker R."/>
            <person name="Thomas B.C."/>
            <person name="Morowitz M.J."/>
            <person name="Banfield J.F."/>
        </authorList>
    </citation>
    <scope>NUCLEOTIDE SEQUENCE [LARGE SCALE GENOMIC DNA]</scope>
    <source>
        <strain evidence="1">S2_005_003_R2_43</strain>
    </source>
</reference>
<dbReference type="Pfam" id="PF13450">
    <property type="entry name" value="NAD_binding_8"/>
    <property type="match status" value="1"/>
</dbReference>
<dbReference type="AlphaFoldDB" id="A0A2W5MQV1"/>
<name>A0A2W5MQV1_ANCNO</name>
<organism evidence="1 2">
    <name type="scientific">Ancylobacter novellus</name>
    <name type="common">Thiobacillus novellus</name>
    <dbReference type="NCBI Taxonomy" id="921"/>
    <lineage>
        <taxon>Bacteria</taxon>
        <taxon>Pseudomonadati</taxon>
        <taxon>Pseudomonadota</taxon>
        <taxon>Alphaproteobacteria</taxon>
        <taxon>Hyphomicrobiales</taxon>
        <taxon>Xanthobacteraceae</taxon>
        <taxon>Ancylobacter</taxon>
    </lineage>
</organism>
<dbReference type="PANTHER" id="PTHR10668:SF103">
    <property type="entry name" value="PYRIDINE NUCLEOTIDE-DISULFIDE OXIDOREDUCTASE DOMAIN-CONTAINING PROTEIN 2"/>
    <property type="match status" value="1"/>
</dbReference>
<protein>
    <recommendedName>
        <fullName evidence="3">FAD-dependent oxidoreductase</fullName>
    </recommendedName>
</protein>
<evidence type="ECO:0000313" key="2">
    <source>
        <dbReference type="Proteomes" id="UP000249577"/>
    </source>
</evidence>
<gene>
    <name evidence="1" type="ORF">DI565_09330</name>
</gene>
<accession>A0A2W5MQV1</accession>